<name>A0ABN7XLV9_GIGMA</name>
<dbReference type="EMBL" id="CAJVQB010152516">
    <property type="protein sequence ID" value="CAG8855730.1"/>
    <property type="molecule type" value="Genomic_DNA"/>
</dbReference>
<evidence type="ECO:0000313" key="2">
    <source>
        <dbReference type="Proteomes" id="UP000789901"/>
    </source>
</evidence>
<sequence>MIKLGYNCKKKDKQETVIDCQKSANIKCNNSSDNTKSGNINKISAMKSVELANMDRNIAKID</sequence>
<comment type="caution">
    <text evidence="1">The sequence shown here is derived from an EMBL/GenBank/DDBJ whole genome shotgun (WGS) entry which is preliminary data.</text>
</comment>
<accession>A0ABN7XLV9</accession>
<protein>
    <submittedName>
        <fullName evidence="1">10029_t:CDS:1</fullName>
    </submittedName>
</protein>
<keyword evidence="2" id="KW-1185">Reference proteome</keyword>
<gene>
    <name evidence="1" type="ORF">GMARGA_LOCUS44551</name>
</gene>
<feature type="non-terminal residue" evidence="1">
    <location>
        <position position="1"/>
    </location>
</feature>
<dbReference type="Proteomes" id="UP000789901">
    <property type="component" value="Unassembled WGS sequence"/>
</dbReference>
<reference evidence="1 2" key="1">
    <citation type="submission" date="2021-06" db="EMBL/GenBank/DDBJ databases">
        <authorList>
            <person name="Kallberg Y."/>
            <person name="Tangrot J."/>
            <person name="Rosling A."/>
        </authorList>
    </citation>
    <scope>NUCLEOTIDE SEQUENCE [LARGE SCALE GENOMIC DNA]</scope>
    <source>
        <strain evidence="1 2">120-4 pot B 10/14</strain>
    </source>
</reference>
<proteinExistence type="predicted"/>
<evidence type="ECO:0000313" key="1">
    <source>
        <dbReference type="EMBL" id="CAG8855730.1"/>
    </source>
</evidence>
<organism evidence="1 2">
    <name type="scientific">Gigaspora margarita</name>
    <dbReference type="NCBI Taxonomy" id="4874"/>
    <lineage>
        <taxon>Eukaryota</taxon>
        <taxon>Fungi</taxon>
        <taxon>Fungi incertae sedis</taxon>
        <taxon>Mucoromycota</taxon>
        <taxon>Glomeromycotina</taxon>
        <taxon>Glomeromycetes</taxon>
        <taxon>Diversisporales</taxon>
        <taxon>Gigasporaceae</taxon>
        <taxon>Gigaspora</taxon>
    </lineage>
</organism>